<sequence length="137" mass="16266">MDHLLRDKLRNAPFKEIIHGQLNPTYLAVAARGYHIQSSVLRIPDRYGWFTPSSPRLQCRQGAVMSFCLFPLVFLTALYGYTLYTLKYVHKRRTELLEWMFGISLAIVVLVPWLAMLHDPRRAPNYEWKDWEKRQKE</sequence>
<dbReference type="Proteomes" id="UP000434172">
    <property type="component" value="Unassembled WGS sequence"/>
</dbReference>
<evidence type="ECO:0000256" key="1">
    <source>
        <dbReference type="SAM" id="Phobius"/>
    </source>
</evidence>
<gene>
    <name evidence="2" type="ORF">GQ607_013727</name>
</gene>
<keyword evidence="1" id="KW-0812">Transmembrane</keyword>
<name>A0A8H3ZMD5_9PEZI</name>
<accession>A0A8H3ZMD5</accession>
<protein>
    <submittedName>
        <fullName evidence="2">Uncharacterized protein</fullName>
    </submittedName>
</protein>
<keyword evidence="1" id="KW-1133">Transmembrane helix</keyword>
<dbReference type="OrthoDB" id="5096049at2759"/>
<dbReference type="AlphaFoldDB" id="A0A8H3ZMD5"/>
<feature type="transmembrane region" description="Helical" evidence="1">
    <location>
        <begin position="96"/>
        <end position="115"/>
    </location>
</feature>
<comment type="caution">
    <text evidence="2">The sequence shown here is derived from an EMBL/GenBank/DDBJ whole genome shotgun (WGS) entry which is preliminary data.</text>
</comment>
<keyword evidence="1" id="KW-0472">Membrane</keyword>
<organism evidence="2 3">
    <name type="scientific">Colletotrichum asianum</name>
    <dbReference type="NCBI Taxonomy" id="702518"/>
    <lineage>
        <taxon>Eukaryota</taxon>
        <taxon>Fungi</taxon>
        <taxon>Dikarya</taxon>
        <taxon>Ascomycota</taxon>
        <taxon>Pezizomycotina</taxon>
        <taxon>Sordariomycetes</taxon>
        <taxon>Hypocreomycetidae</taxon>
        <taxon>Glomerellales</taxon>
        <taxon>Glomerellaceae</taxon>
        <taxon>Colletotrichum</taxon>
        <taxon>Colletotrichum gloeosporioides species complex</taxon>
    </lineage>
</organism>
<keyword evidence="3" id="KW-1185">Reference proteome</keyword>
<proteinExistence type="predicted"/>
<dbReference type="EMBL" id="WOWK01000101">
    <property type="protein sequence ID" value="KAF0319046.1"/>
    <property type="molecule type" value="Genomic_DNA"/>
</dbReference>
<feature type="transmembrane region" description="Helical" evidence="1">
    <location>
        <begin position="63"/>
        <end position="84"/>
    </location>
</feature>
<evidence type="ECO:0000313" key="3">
    <source>
        <dbReference type="Proteomes" id="UP000434172"/>
    </source>
</evidence>
<evidence type="ECO:0000313" key="2">
    <source>
        <dbReference type="EMBL" id="KAF0319046.1"/>
    </source>
</evidence>
<reference evidence="2 3" key="1">
    <citation type="submission" date="2019-12" db="EMBL/GenBank/DDBJ databases">
        <title>A genome sequence resource for the geographically widespread anthracnose pathogen Colletotrichum asianum.</title>
        <authorList>
            <person name="Meng Y."/>
        </authorList>
    </citation>
    <scope>NUCLEOTIDE SEQUENCE [LARGE SCALE GENOMIC DNA]</scope>
    <source>
        <strain evidence="2 3">ICMP 18580</strain>
    </source>
</reference>